<accession>A0A3B0R830</accession>
<dbReference type="PANTHER" id="PTHR34472">
    <property type="entry name" value="SULFUR CARRIER PROTEIN THIS"/>
    <property type="match status" value="1"/>
</dbReference>
<dbReference type="InterPro" id="IPR010035">
    <property type="entry name" value="Thi_S"/>
</dbReference>
<dbReference type="SUPFAM" id="SSF54285">
    <property type="entry name" value="MoaD/ThiS"/>
    <property type="match status" value="1"/>
</dbReference>
<dbReference type="InterPro" id="IPR012675">
    <property type="entry name" value="Beta-grasp_dom_sf"/>
</dbReference>
<reference evidence="1" key="1">
    <citation type="submission" date="2018-06" db="EMBL/GenBank/DDBJ databases">
        <authorList>
            <person name="Zhirakovskaya E."/>
        </authorList>
    </citation>
    <scope>NUCLEOTIDE SEQUENCE</scope>
</reference>
<evidence type="ECO:0008006" key="2">
    <source>
        <dbReference type="Google" id="ProtNLM"/>
    </source>
</evidence>
<gene>
    <name evidence="1" type="ORF">MNBD_DELTA01-476</name>
</gene>
<proteinExistence type="predicted"/>
<dbReference type="EMBL" id="UOEA01000059">
    <property type="protein sequence ID" value="VAV84018.1"/>
    <property type="molecule type" value="Genomic_DNA"/>
</dbReference>
<dbReference type="CDD" id="cd00565">
    <property type="entry name" value="Ubl_ThiS"/>
    <property type="match status" value="1"/>
</dbReference>
<dbReference type="InterPro" id="IPR016155">
    <property type="entry name" value="Mopterin_synth/thiamin_S_b"/>
</dbReference>
<sequence>MNITVNEKDKDIPYGSTIETLLKLLDITPDGIAVEMNKQVIPKTRHNVTFLREDDHIEIIQMVGGG</sequence>
<name>A0A3B0R830_9ZZZZ</name>
<dbReference type="NCBIfam" id="TIGR01683">
    <property type="entry name" value="thiS"/>
    <property type="match status" value="1"/>
</dbReference>
<dbReference type="InterPro" id="IPR003749">
    <property type="entry name" value="ThiS/MoaD-like"/>
</dbReference>
<organism evidence="1">
    <name type="scientific">hydrothermal vent metagenome</name>
    <dbReference type="NCBI Taxonomy" id="652676"/>
    <lineage>
        <taxon>unclassified sequences</taxon>
        <taxon>metagenomes</taxon>
        <taxon>ecological metagenomes</taxon>
    </lineage>
</organism>
<dbReference type="Gene3D" id="3.10.20.30">
    <property type="match status" value="1"/>
</dbReference>
<dbReference type="PANTHER" id="PTHR34472:SF1">
    <property type="entry name" value="SULFUR CARRIER PROTEIN THIS"/>
    <property type="match status" value="1"/>
</dbReference>
<evidence type="ECO:0000313" key="1">
    <source>
        <dbReference type="EMBL" id="VAV84018.1"/>
    </source>
</evidence>
<dbReference type="AlphaFoldDB" id="A0A3B0R830"/>
<dbReference type="Pfam" id="PF02597">
    <property type="entry name" value="ThiS"/>
    <property type="match status" value="1"/>
</dbReference>
<protein>
    <recommendedName>
        <fullName evidence="2">Sulfur carrier protein ThiS</fullName>
    </recommendedName>
</protein>